<dbReference type="PANTHER" id="PTHR46364">
    <property type="entry name" value="OS08G0421900 PROTEIN"/>
    <property type="match status" value="1"/>
</dbReference>
<feature type="domain" description="BAH" evidence="2">
    <location>
        <begin position="1"/>
        <end position="114"/>
    </location>
</feature>
<dbReference type="AlphaFoldDB" id="A0AAJ0BBP0"/>
<gene>
    <name evidence="3" type="ORF">QBC47DRAFT_35112</name>
</gene>
<dbReference type="GO" id="GO:0003682">
    <property type="term" value="F:chromatin binding"/>
    <property type="evidence" value="ECO:0007669"/>
    <property type="project" value="InterPro"/>
</dbReference>
<dbReference type="Gene3D" id="2.30.30.490">
    <property type="match status" value="1"/>
</dbReference>
<keyword evidence="4" id="KW-1185">Reference proteome</keyword>
<proteinExistence type="predicted"/>
<dbReference type="CDD" id="cd04370">
    <property type="entry name" value="BAH"/>
    <property type="match status" value="1"/>
</dbReference>
<dbReference type="InterPro" id="IPR001025">
    <property type="entry name" value="BAH_dom"/>
</dbReference>
<accession>A0AAJ0BBP0</accession>
<evidence type="ECO:0000313" key="3">
    <source>
        <dbReference type="EMBL" id="KAK1754098.1"/>
    </source>
</evidence>
<organism evidence="3 4">
    <name type="scientific">Echria macrotheca</name>
    <dbReference type="NCBI Taxonomy" id="438768"/>
    <lineage>
        <taxon>Eukaryota</taxon>
        <taxon>Fungi</taxon>
        <taxon>Dikarya</taxon>
        <taxon>Ascomycota</taxon>
        <taxon>Pezizomycotina</taxon>
        <taxon>Sordariomycetes</taxon>
        <taxon>Sordariomycetidae</taxon>
        <taxon>Sordariales</taxon>
        <taxon>Schizotheciaceae</taxon>
        <taxon>Echria</taxon>
    </lineage>
</organism>
<feature type="region of interest" description="Disordered" evidence="1">
    <location>
        <begin position="252"/>
        <end position="279"/>
    </location>
</feature>
<feature type="region of interest" description="Disordered" evidence="1">
    <location>
        <begin position="162"/>
        <end position="213"/>
    </location>
</feature>
<reference evidence="3" key="1">
    <citation type="submission" date="2023-06" db="EMBL/GenBank/DDBJ databases">
        <title>Genome-scale phylogeny and comparative genomics of the fungal order Sordariales.</title>
        <authorList>
            <consortium name="Lawrence Berkeley National Laboratory"/>
            <person name="Hensen N."/>
            <person name="Bonometti L."/>
            <person name="Westerberg I."/>
            <person name="Brannstrom I.O."/>
            <person name="Guillou S."/>
            <person name="Cros-Aarteil S."/>
            <person name="Calhoun S."/>
            <person name="Haridas S."/>
            <person name="Kuo A."/>
            <person name="Mondo S."/>
            <person name="Pangilinan J."/>
            <person name="Riley R."/>
            <person name="Labutti K."/>
            <person name="Andreopoulos B."/>
            <person name="Lipzen A."/>
            <person name="Chen C."/>
            <person name="Yanf M."/>
            <person name="Daum C."/>
            <person name="Ng V."/>
            <person name="Clum A."/>
            <person name="Steindorff A."/>
            <person name="Ohm R."/>
            <person name="Martin F."/>
            <person name="Silar P."/>
            <person name="Natvig D."/>
            <person name="Lalanne C."/>
            <person name="Gautier V."/>
            <person name="Ament-Velasquez S.L."/>
            <person name="Kruys A."/>
            <person name="Hutchinson M.I."/>
            <person name="Powell A.J."/>
            <person name="Barry K."/>
            <person name="Miller A.N."/>
            <person name="Grigoriev I.V."/>
            <person name="Debuchy R."/>
            <person name="Gladieux P."/>
            <person name="Thoren M.H."/>
            <person name="Johannesson H."/>
        </authorList>
    </citation>
    <scope>NUCLEOTIDE SEQUENCE</scope>
    <source>
        <strain evidence="3">PSN4</strain>
    </source>
</reference>
<evidence type="ECO:0000259" key="2">
    <source>
        <dbReference type="PROSITE" id="PS51038"/>
    </source>
</evidence>
<dbReference type="InterPro" id="IPR011011">
    <property type="entry name" value="Znf_FYVE_PHD"/>
</dbReference>
<name>A0AAJ0BBP0_9PEZI</name>
<dbReference type="Proteomes" id="UP001239445">
    <property type="component" value="Unassembled WGS sequence"/>
</dbReference>
<evidence type="ECO:0000313" key="4">
    <source>
        <dbReference type="Proteomes" id="UP001239445"/>
    </source>
</evidence>
<feature type="compositionally biased region" description="Basic and acidic residues" evidence="1">
    <location>
        <begin position="266"/>
        <end position="279"/>
    </location>
</feature>
<protein>
    <recommendedName>
        <fullName evidence="2">BAH domain-containing protein</fullName>
    </recommendedName>
</protein>
<dbReference type="InterPro" id="IPR043151">
    <property type="entry name" value="BAH_sf"/>
</dbReference>
<dbReference type="EMBL" id="MU839836">
    <property type="protein sequence ID" value="KAK1754098.1"/>
    <property type="molecule type" value="Genomic_DNA"/>
</dbReference>
<feature type="compositionally biased region" description="Polar residues" evidence="1">
    <location>
        <begin position="190"/>
        <end position="200"/>
    </location>
</feature>
<evidence type="ECO:0000256" key="1">
    <source>
        <dbReference type="SAM" id="MobiDB-lite"/>
    </source>
</evidence>
<dbReference type="SUPFAM" id="SSF57903">
    <property type="entry name" value="FYVE/PHD zinc finger"/>
    <property type="match status" value="1"/>
</dbReference>
<dbReference type="PROSITE" id="PS51038">
    <property type="entry name" value="BAH"/>
    <property type="match status" value="1"/>
</dbReference>
<sequence>MQPRKKLDEDWVARILEIRASDGHHVYARVAWMYFPDELPQGTYDGKKIVQGRQSYHGTNELIASNHMDIINAVSVTAQATVRQWYEENDDEVQQALYWRKAFDVRTYELSTVKLVCSCNTSAHPDHLLVGCTAETCKKWMHEQCIKDEALRNTYSRLGTDTAAQIPKSQGPRRSQAAAKPDRDGRSRVGATSNSKTQPADATGKAKLGRPKKNVLDANGISAKVWEALFEATHKVKEESPPVLEFNDLVHRVTRRSEPNPRVSPCHRDLGHDSRSSGR</sequence>
<comment type="caution">
    <text evidence="3">The sequence shown here is derived from an EMBL/GenBank/DDBJ whole genome shotgun (WGS) entry which is preliminary data.</text>
</comment>